<sequence length="137" mass="15476">MAVERGAGMYGQKITYNLIKHRLSFSGYIFTPEIDGTVQMKSSPTCNVEIRLAINEDLSIGISERFINPYWGVWRWEIKWDPFQGYILTPEIDGTVQMKSYPTCNAEIRLAINEDLSIGISGRFLSGISQCLHAPTP</sequence>
<reference evidence="1 2" key="1">
    <citation type="submission" date="2020-04" db="EMBL/GenBank/DDBJ databases">
        <title>Plant Genome Project.</title>
        <authorList>
            <person name="Zhang R.-G."/>
        </authorList>
    </citation>
    <scope>NUCLEOTIDE SEQUENCE [LARGE SCALE GENOMIC DNA]</scope>
    <source>
        <strain evidence="1">YNK0</strain>
        <tissue evidence="1">Leaf</tissue>
    </source>
</reference>
<organism evidence="1 2">
    <name type="scientific">Tetracentron sinense</name>
    <name type="common">Spur-leaf</name>
    <dbReference type="NCBI Taxonomy" id="13715"/>
    <lineage>
        <taxon>Eukaryota</taxon>
        <taxon>Viridiplantae</taxon>
        <taxon>Streptophyta</taxon>
        <taxon>Embryophyta</taxon>
        <taxon>Tracheophyta</taxon>
        <taxon>Spermatophyta</taxon>
        <taxon>Magnoliopsida</taxon>
        <taxon>Trochodendrales</taxon>
        <taxon>Trochodendraceae</taxon>
        <taxon>Tetracentron</taxon>
    </lineage>
</organism>
<gene>
    <name evidence="1" type="ORF">HHK36_013765</name>
</gene>
<dbReference type="AlphaFoldDB" id="A0A834Z6U2"/>
<keyword evidence="2" id="KW-1185">Reference proteome</keyword>
<dbReference type="OrthoDB" id="10560923at2759"/>
<evidence type="ECO:0000313" key="2">
    <source>
        <dbReference type="Proteomes" id="UP000655225"/>
    </source>
</evidence>
<proteinExistence type="predicted"/>
<name>A0A834Z6U2_TETSI</name>
<protein>
    <submittedName>
        <fullName evidence="1">Uncharacterized protein</fullName>
    </submittedName>
</protein>
<evidence type="ECO:0000313" key="1">
    <source>
        <dbReference type="EMBL" id="KAF8400467.1"/>
    </source>
</evidence>
<accession>A0A834Z6U2</accession>
<dbReference type="EMBL" id="JABCRI010000009">
    <property type="protein sequence ID" value="KAF8400467.1"/>
    <property type="molecule type" value="Genomic_DNA"/>
</dbReference>
<dbReference type="Proteomes" id="UP000655225">
    <property type="component" value="Unassembled WGS sequence"/>
</dbReference>
<comment type="caution">
    <text evidence="1">The sequence shown here is derived from an EMBL/GenBank/DDBJ whole genome shotgun (WGS) entry which is preliminary data.</text>
</comment>